<reference evidence="1 2" key="1">
    <citation type="journal article" date="2015" name="Genome Announc.">
        <title>Draft Genome Sequence of a Heterotrophic Facultative Anaerobic Thermophilic Bacterium, Ardenticatena maritima Strain 110ST.</title>
        <authorList>
            <person name="Kawaichi S."/>
            <person name="Yoshida T."/>
            <person name="Sako Y."/>
            <person name="Nakamura R."/>
        </authorList>
    </citation>
    <scope>NUCLEOTIDE SEQUENCE [LARGE SCALE GENOMIC DNA]</scope>
    <source>
        <strain evidence="1 2">110S</strain>
    </source>
</reference>
<gene>
    <name evidence="1" type="ORF">ARMA_1447</name>
</gene>
<dbReference type="AlphaFoldDB" id="A0A0M9UCJ5"/>
<reference evidence="2" key="2">
    <citation type="submission" date="2015-08" db="EMBL/GenBank/DDBJ databases">
        <title>Draft Genome Sequence of a Heterotrophic Facultative Anaerobic Bacterium Ardenticatena maritima Strain 110S.</title>
        <authorList>
            <person name="Kawaichi S."/>
            <person name="Yoshida T."/>
            <person name="Sako Y."/>
            <person name="Nakamura R."/>
        </authorList>
    </citation>
    <scope>NUCLEOTIDE SEQUENCE [LARGE SCALE GENOMIC DNA]</scope>
    <source>
        <strain evidence="2">110S</strain>
    </source>
</reference>
<dbReference type="Proteomes" id="UP000037784">
    <property type="component" value="Unassembled WGS sequence"/>
</dbReference>
<comment type="caution">
    <text evidence="1">The sequence shown here is derived from an EMBL/GenBank/DDBJ whole genome shotgun (WGS) entry which is preliminary data.</text>
</comment>
<evidence type="ECO:0000313" key="1">
    <source>
        <dbReference type="EMBL" id="GAP63024.1"/>
    </source>
</evidence>
<protein>
    <submittedName>
        <fullName evidence="1">Uncharacterized protein</fullName>
    </submittedName>
</protein>
<keyword evidence="2" id="KW-1185">Reference proteome</keyword>
<dbReference type="InParanoid" id="A0A0M9UCJ5"/>
<evidence type="ECO:0000313" key="2">
    <source>
        <dbReference type="Proteomes" id="UP000037784"/>
    </source>
</evidence>
<dbReference type="EMBL" id="BBZA01000106">
    <property type="protein sequence ID" value="GAP63024.1"/>
    <property type="molecule type" value="Genomic_DNA"/>
</dbReference>
<sequence>MLRCVALLATPREQVRSQYRVFATLAERQVVQAQRPHDGAQVE</sequence>
<accession>A0A0M9UCJ5</accession>
<organism evidence="1 2">
    <name type="scientific">Ardenticatena maritima</name>
    <dbReference type="NCBI Taxonomy" id="872965"/>
    <lineage>
        <taxon>Bacteria</taxon>
        <taxon>Bacillati</taxon>
        <taxon>Chloroflexota</taxon>
        <taxon>Ardenticatenia</taxon>
        <taxon>Ardenticatenales</taxon>
        <taxon>Ardenticatenaceae</taxon>
        <taxon>Ardenticatena</taxon>
    </lineage>
</organism>
<name>A0A0M9UCJ5_9CHLR</name>
<proteinExistence type="predicted"/>